<dbReference type="AlphaFoldDB" id="A0A2M4CC72"/>
<reference evidence="2" key="1">
    <citation type="submission" date="2018-01" db="EMBL/GenBank/DDBJ databases">
        <title>An insight into the sialome of Amazonian anophelines.</title>
        <authorList>
            <person name="Ribeiro J.M."/>
            <person name="Scarpassa V."/>
            <person name="Calvo E."/>
        </authorList>
    </citation>
    <scope>NUCLEOTIDE SEQUENCE</scope>
    <source>
        <tissue evidence="2">Salivary glands</tissue>
    </source>
</reference>
<organism evidence="2">
    <name type="scientific">Anopheles marajoara</name>
    <dbReference type="NCBI Taxonomy" id="58244"/>
    <lineage>
        <taxon>Eukaryota</taxon>
        <taxon>Metazoa</taxon>
        <taxon>Ecdysozoa</taxon>
        <taxon>Arthropoda</taxon>
        <taxon>Hexapoda</taxon>
        <taxon>Insecta</taxon>
        <taxon>Pterygota</taxon>
        <taxon>Neoptera</taxon>
        <taxon>Endopterygota</taxon>
        <taxon>Diptera</taxon>
        <taxon>Nematocera</taxon>
        <taxon>Culicoidea</taxon>
        <taxon>Culicidae</taxon>
        <taxon>Anophelinae</taxon>
        <taxon>Anopheles</taxon>
    </lineage>
</organism>
<sequence>MVMLSMRSVCLWRLMSVGIVSGHTAAMLPPFQANASDSFKSAEGLIRIGPIDRDSHHKCACVWKVSNGQKRKRKPIHH</sequence>
<protein>
    <submittedName>
        <fullName evidence="2">Putative secreted protein</fullName>
    </submittedName>
</protein>
<name>A0A2M4CC72_9DIPT</name>
<keyword evidence="1" id="KW-0732">Signal</keyword>
<accession>A0A2M4CC72</accession>
<feature type="signal peptide" evidence="1">
    <location>
        <begin position="1"/>
        <end position="22"/>
    </location>
</feature>
<proteinExistence type="predicted"/>
<dbReference type="EMBL" id="GGFJ01013718">
    <property type="protein sequence ID" value="MBW62859.1"/>
    <property type="molecule type" value="Transcribed_RNA"/>
</dbReference>
<feature type="chain" id="PRO_5014954196" evidence="1">
    <location>
        <begin position="23"/>
        <end position="78"/>
    </location>
</feature>
<evidence type="ECO:0000256" key="1">
    <source>
        <dbReference type="SAM" id="SignalP"/>
    </source>
</evidence>
<evidence type="ECO:0000313" key="2">
    <source>
        <dbReference type="EMBL" id="MBW62859.1"/>
    </source>
</evidence>